<proteinExistence type="predicted"/>
<evidence type="ECO:0000256" key="4">
    <source>
        <dbReference type="ARBA" id="ARBA00023125"/>
    </source>
</evidence>
<sequence>MVRCCVPQCNSYDEKVYEFPENTALCQLWIEMILAQHKECKHAIGWKMTSESRVCARHFTRSDFSTLKLGDAEVLTHQLNPDAIPSKLVNCRKIRKCKVLASTYNGDIFDYLVDDPIPATPPESAEEFIFETGDNLITVNTQLKNENNKMADEHTKFKNMLDSAFIDRKNITDDSILCALTGVASNKEFDCLLWKVVGHVELEYDVNLGKETQMMLVLIKMKMNIPDDLLSLVYSVSMDVLHKIYIAWMKAFLKVAEAMIQWKLSTATCVNRDNPSLSLLWYLLADFVEIAQIEEYSRTSRSSWKNARKSEPDTGSEKVLCLFRPSGAVFYISEILPGDCTLLSALRQVKGLSEFTDQHKIYFVSTRQVVLKKDIELGVMLDNDDFQTAVLVNPLFRASLNKVETVLESLRAFTIFTSGFDAPFTEYKGSLVRICTTVVNGGFEIPNRSGGQAMNRRI</sequence>
<dbReference type="SUPFAM" id="SSF57716">
    <property type="entry name" value="Glucocorticoid receptor-like (DNA-binding domain)"/>
    <property type="match status" value="1"/>
</dbReference>
<organism evidence="7 8">
    <name type="scientific">Clavelina lepadiformis</name>
    <name type="common">Light-bulb sea squirt</name>
    <name type="synonym">Ascidia lepadiformis</name>
    <dbReference type="NCBI Taxonomy" id="159417"/>
    <lineage>
        <taxon>Eukaryota</taxon>
        <taxon>Metazoa</taxon>
        <taxon>Chordata</taxon>
        <taxon>Tunicata</taxon>
        <taxon>Ascidiacea</taxon>
        <taxon>Aplousobranchia</taxon>
        <taxon>Clavelinidae</taxon>
        <taxon>Clavelina</taxon>
    </lineage>
</organism>
<evidence type="ECO:0000256" key="2">
    <source>
        <dbReference type="ARBA" id="ARBA00022771"/>
    </source>
</evidence>
<evidence type="ECO:0000256" key="5">
    <source>
        <dbReference type="PROSITE-ProRule" id="PRU00309"/>
    </source>
</evidence>
<dbReference type="PANTHER" id="PTHR46927">
    <property type="entry name" value="AGAP005574-PA"/>
    <property type="match status" value="1"/>
</dbReference>
<dbReference type="InterPro" id="IPR006612">
    <property type="entry name" value="THAP_Znf"/>
</dbReference>
<dbReference type="InterPro" id="IPR052224">
    <property type="entry name" value="THAP_domain_protein"/>
</dbReference>
<comment type="caution">
    <text evidence="7">The sequence shown here is derived from an EMBL/GenBank/DDBJ whole genome shotgun (WGS) entry which is preliminary data.</text>
</comment>
<keyword evidence="2 5" id="KW-0863">Zinc-finger</keyword>
<evidence type="ECO:0000259" key="6">
    <source>
        <dbReference type="PROSITE" id="PS50950"/>
    </source>
</evidence>
<evidence type="ECO:0000256" key="1">
    <source>
        <dbReference type="ARBA" id="ARBA00022723"/>
    </source>
</evidence>
<dbReference type="Proteomes" id="UP001642483">
    <property type="component" value="Unassembled WGS sequence"/>
</dbReference>
<dbReference type="Pfam" id="PF05485">
    <property type="entry name" value="THAP"/>
    <property type="match status" value="1"/>
</dbReference>
<evidence type="ECO:0000313" key="8">
    <source>
        <dbReference type="Proteomes" id="UP001642483"/>
    </source>
</evidence>
<dbReference type="PROSITE" id="PS50950">
    <property type="entry name" value="ZF_THAP"/>
    <property type="match status" value="1"/>
</dbReference>
<keyword evidence="3" id="KW-0862">Zinc</keyword>
<keyword evidence="1" id="KW-0479">Metal-binding</keyword>
<dbReference type="SMART" id="SM00980">
    <property type="entry name" value="THAP"/>
    <property type="match status" value="1"/>
</dbReference>
<name>A0ABP0G4E6_CLALP</name>
<reference evidence="7 8" key="1">
    <citation type="submission" date="2024-02" db="EMBL/GenBank/DDBJ databases">
        <authorList>
            <person name="Daric V."/>
            <person name="Darras S."/>
        </authorList>
    </citation>
    <scope>NUCLEOTIDE SEQUENCE [LARGE SCALE GENOMIC DNA]</scope>
</reference>
<evidence type="ECO:0000313" key="7">
    <source>
        <dbReference type="EMBL" id="CAK8686425.1"/>
    </source>
</evidence>
<dbReference type="PANTHER" id="PTHR46927:SF3">
    <property type="entry name" value="THAP-TYPE DOMAIN-CONTAINING PROTEIN"/>
    <property type="match status" value="1"/>
</dbReference>
<accession>A0ABP0G4E6</accession>
<dbReference type="EMBL" id="CAWYQH010000102">
    <property type="protein sequence ID" value="CAK8686425.1"/>
    <property type="molecule type" value="Genomic_DNA"/>
</dbReference>
<feature type="domain" description="THAP-type" evidence="6">
    <location>
        <begin position="1"/>
        <end position="88"/>
    </location>
</feature>
<evidence type="ECO:0000256" key="3">
    <source>
        <dbReference type="ARBA" id="ARBA00022833"/>
    </source>
</evidence>
<keyword evidence="8" id="KW-1185">Reference proteome</keyword>
<protein>
    <recommendedName>
        <fullName evidence="6">THAP-type domain-containing protein</fullName>
    </recommendedName>
</protein>
<gene>
    <name evidence="7" type="ORF">CVLEPA_LOCUS18355</name>
</gene>
<keyword evidence="4 5" id="KW-0238">DNA-binding</keyword>